<evidence type="ECO:0000256" key="2">
    <source>
        <dbReference type="ARBA" id="ARBA00040808"/>
    </source>
</evidence>
<dbReference type="InterPro" id="IPR013922">
    <property type="entry name" value="Cyclin_PHO80-like"/>
</dbReference>
<dbReference type="CDD" id="cd20557">
    <property type="entry name" value="CYCLIN_ScPCL1-like"/>
    <property type="match status" value="1"/>
</dbReference>
<accession>E3NKR9</accession>
<dbReference type="HOGENOM" id="CLU_906848_0_0_1"/>
<gene>
    <name evidence="4" type="ORF">CRE_12343</name>
</gene>
<proteinExistence type="inferred from homology"/>
<dbReference type="Gene3D" id="1.10.472.10">
    <property type="entry name" value="Cyclin-like"/>
    <property type="match status" value="1"/>
</dbReference>
<dbReference type="SUPFAM" id="SSF47954">
    <property type="entry name" value="Cyclin-like"/>
    <property type="match status" value="1"/>
</dbReference>
<dbReference type="InterPro" id="IPR006671">
    <property type="entry name" value="Cyclin_N"/>
</dbReference>
<dbReference type="GO" id="GO:0000307">
    <property type="term" value="C:cyclin-dependent protein kinase holoenzyme complex"/>
    <property type="evidence" value="ECO:0007669"/>
    <property type="project" value="TreeGrafter"/>
</dbReference>
<sequence>MAPLFPDFRKIRKRMKRSLNYGTKQPATLNYPLSQLIVDYFDKKCTFDYLEPNTSSMISKCGFADPCTLVVALVYLDRLRDQNREYFEATDPVSLYVPALVLASKYMHDTDTYDRVSNTEWAESLKMDPNELNKQEWELVKKLDWNVAVKNDEFEKYLEKMEKWVAGDFMEKNDFATYNELLQLVSFIFFSDVLYKFYNFQSSMIPILDIVKQLIEFISSTSLIYCLTLALMSTTLSTVSEPSTSTDVNVTAKDNNQTFSPVFLSPRTQSDDAIDEFAFEFNRETKWMNYEEDAEYEKENGTETGICPFQSARRAIDRFRLALSPYLSCYRQNFDIFIK</sequence>
<dbReference type="InParanoid" id="E3NKR9"/>
<comment type="similarity">
    <text evidence="1">Belongs to the CNPPD1 family.</text>
</comment>
<dbReference type="eggNOG" id="KOG1674">
    <property type="taxonomic scope" value="Eukaryota"/>
</dbReference>
<evidence type="ECO:0000313" key="4">
    <source>
        <dbReference type="EMBL" id="EFP02697.1"/>
    </source>
</evidence>
<dbReference type="GO" id="GO:0019901">
    <property type="term" value="F:protein kinase binding"/>
    <property type="evidence" value="ECO:0007669"/>
    <property type="project" value="InterPro"/>
</dbReference>
<dbReference type="Proteomes" id="UP000008281">
    <property type="component" value="Unassembled WGS sequence"/>
</dbReference>
<dbReference type="PANTHER" id="PTHR15615">
    <property type="match status" value="1"/>
</dbReference>
<dbReference type="OrthoDB" id="244495at2759"/>
<dbReference type="PANTHER" id="PTHR15615:SF108">
    <property type="entry name" value="PROTEIN CNPPD1"/>
    <property type="match status" value="1"/>
</dbReference>
<feature type="domain" description="Cyclin N-terminal" evidence="3">
    <location>
        <begin position="65"/>
        <end position="147"/>
    </location>
</feature>
<protein>
    <recommendedName>
        <fullName evidence="2">Protein CNPPD1</fullName>
    </recommendedName>
</protein>
<dbReference type="GO" id="GO:0016538">
    <property type="term" value="F:cyclin-dependent protein serine/threonine kinase regulator activity"/>
    <property type="evidence" value="ECO:0007669"/>
    <property type="project" value="TreeGrafter"/>
</dbReference>
<evidence type="ECO:0000256" key="1">
    <source>
        <dbReference type="ARBA" id="ARBA00038508"/>
    </source>
</evidence>
<keyword evidence="5" id="KW-1185">Reference proteome</keyword>
<name>E3NKR9_CAERE</name>
<dbReference type="EMBL" id="DS268824">
    <property type="protein sequence ID" value="EFP02697.1"/>
    <property type="molecule type" value="Genomic_DNA"/>
</dbReference>
<dbReference type="STRING" id="31234.E3NKR9"/>
<reference evidence="4" key="1">
    <citation type="submission" date="2007-07" db="EMBL/GenBank/DDBJ databases">
        <title>PCAP assembly of the Caenorhabditis remanei genome.</title>
        <authorList>
            <consortium name="The Caenorhabditis remanei Sequencing Consortium"/>
            <person name="Wilson R.K."/>
        </authorList>
    </citation>
    <scope>NUCLEOTIDE SEQUENCE [LARGE SCALE GENOMIC DNA]</scope>
    <source>
        <strain evidence="4">PB4641</strain>
    </source>
</reference>
<dbReference type="GO" id="GO:0005634">
    <property type="term" value="C:nucleus"/>
    <property type="evidence" value="ECO:0007669"/>
    <property type="project" value="TreeGrafter"/>
</dbReference>
<evidence type="ECO:0000259" key="3">
    <source>
        <dbReference type="Pfam" id="PF00134"/>
    </source>
</evidence>
<dbReference type="InterPro" id="IPR036915">
    <property type="entry name" value="Cyclin-like_sf"/>
</dbReference>
<organism evidence="5">
    <name type="scientific">Caenorhabditis remanei</name>
    <name type="common">Caenorhabditis vulgaris</name>
    <dbReference type="NCBI Taxonomy" id="31234"/>
    <lineage>
        <taxon>Eukaryota</taxon>
        <taxon>Metazoa</taxon>
        <taxon>Ecdysozoa</taxon>
        <taxon>Nematoda</taxon>
        <taxon>Chromadorea</taxon>
        <taxon>Rhabditida</taxon>
        <taxon>Rhabditina</taxon>
        <taxon>Rhabditomorpha</taxon>
        <taxon>Rhabditoidea</taxon>
        <taxon>Rhabditidae</taxon>
        <taxon>Peloderinae</taxon>
        <taxon>Caenorhabditis</taxon>
    </lineage>
</organism>
<dbReference type="OMA" id="SEWADIG"/>
<dbReference type="AlphaFoldDB" id="E3NKR9"/>
<evidence type="ECO:0000313" key="5">
    <source>
        <dbReference type="Proteomes" id="UP000008281"/>
    </source>
</evidence>
<dbReference type="Pfam" id="PF00134">
    <property type="entry name" value="Cyclin_N"/>
    <property type="match status" value="1"/>
</dbReference>
<dbReference type="FunCoup" id="E3NKR9">
    <property type="interactions" value="2341"/>
</dbReference>